<proteinExistence type="predicted"/>
<dbReference type="CDD" id="cd01335">
    <property type="entry name" value="Radical_SAM"/>
    <property type="match status" value="1"/>
</dbReference>
<accession>A0A4S2EUB2</accession>
<evidence type="ECO:0000256" key="3">
    <source>
        <dbReference type="ARBA" id="ARBA00022723"/>
    </source>
</evidence>
<keyword evidence="5" id="KW-0411">Iron-sulfur</keyword>
<dbReference type="PROSITE" id="PS51918">
    <property type="entry name" value="RADICAL_SAM"/>
    <property type="match status" value="1"/>
</dbReference>
<dbReference type="GO" id="GO:0051536">
    <property type="term" value="F:iron-sulfur cluster binding"/>
    <property type="evidence" value="ECO:0007669"/>
    <property type="project" value="UniProtKB-KW"/>
</dbReference>
<name>A0A4S2EUB2_PARDI</name>
<organism evidence="7 8">
    <name type="scientific">Parabacteroides distasonis</name>
    <dbReference type="NCBI Taxonomy" id="823"/>
    <lineage>
        <taxon>Bacteria</taxon>
        <taxon>Pseudomonadati</taxon>
        <taxon>Bacteroidota</taxon>
        <taxon>Bacteroidia</taxon>
        <taxon>Bacteroidales</taxon>
        <taxon>Tannerellaceae</taxon>
        <taxon>Parabacteroides</taxon>
    </lineage>
</organism>
<dbReference type="InterPro" id="IPR023885">
    <property type="entry name" value="4Fe4S-binding_SPASM_dom"/>
</dbReference>
<comment type="cofactor">
    <cofactor evidence="1">
        <name>[4Fe-4S] cluster</name>
        <dbReference type="ChEBI" id="CHEBI:49883"/>
    </cofactor>
</comment>
<gene>
    <name evidence="7" type="ORF">E5342_05580</name>
</gene>
<evidence type="ECO:0000313" key="8">
    <source>
        <dbReference type="Proteomes" id="UP000310032"/>
    </source>
</evidence>
<dbReference type="AlphaFoldDB" id="A0A4S2EUB2"/>
<sequence>MYMENRIIVFNHYYRLKHDLKRTYLYSKKRIEYLQSKVPVDTLWLTKIHPIYAMLFSLASEPIELKEYIAAVADFLEVSSLEAESLVLPFLDRDEPFYSEYGNVVSQFPRNLIINAENLLDEITLYSPLDFCYQELDMKTERALFAPQTMVIMPNNNCTTDCAYCYADRSIHPQQMDFKYVKAIVEECKHLKMMDISITGGDIFLYRHWKELLELLNVNGFGGGLLSTKTPLNQDHVDFLKKYSPRLQFSLDSIDPIVCEKLIGMNPVYLNKVKKTFEIFEHSKFPFKVATVLTNLNGEVKYLTELYDFLSNFDTLEEWEIRLASKSLYSKKNFDELNISKDKMQELNAWIESIRPISKIKMIWDTSDVERYFKSSNGSKGFLGARCSANFSNIMVLPNGKVTICEQLYWNPYYIIGDLTQQSIVEVWNSPKALKLAFPKREDFRDASPCKSCKIFEECYAFPNRCIVDVLKGYGLDNKDFPDPRCVNAPRQISVLIPQ</sequence>
<evidence type="ECO:0000256" key="4">
    <source>
        <dbReference type="ARBA" id="ARBA00023004"/>
    </source>
</evidence>
<dbReference type="NCBIfam" id="TIGR04085">
    <property type="entry name" value="rSAM_more_4Fe4S"/>
    <property type="match status" value="1"/>
</dbReference>
<dbReference type="InterPro" id="IPR058240">
    <property type="entry name" value="rSAM_sf"/>
</dbReference>
<keyword evidence="4" id="KW-0408">Iron</keyword>
<keyword evidence="2" id="KW-0949">S-adenosyl-L-methionine</keyword>
<dbReference type="PANTHER" id="PTHR11228:SF7">
    <property type="entry name" value="PQQA PEPTIDE CYCLASE"/>
    <property type="match status" value="1"/>
</dbReference>
<dbReference type="GO" id="GO:0046872">
    <property type="term" value="F:metal ion binding"/>
    <property type="evidence" value="ECO:0007669"/>
    <property type="project" value="UniProtKB-KW"/>
</dbReference>
<dbReference type="SFLD" id="SFLDG01067">
    <property type="entry name" value="SPASM/twitch_domain_containing"/>
    <property type="match status" value="1"/>
</dbReference>
<dbReference type="InterPro" id="IPR050377">
    <property type="entry name" value="Radical_SAM_PqqE_MftC-like"/>
</dbReference>
<dbReference type="SUPFAM" id="SSF102114">
    <property type="entry name" value="Radical SAM enzymes"/>
    <property type="match status" value="1"/>
</dbReference>
<dbReference type="Proteomes" id="UP000310032">
    <property type="component" value="Unassembled WGS sequence"/>
</dbReference>
<dbReference type="PANTHER" id="PTHR11228">
    <property type="entry name" value="RADICAL SAM DOMAIN PROTEIN"/>
    <property type="match status" value="1"/>
</dbReference>
<dbReference type="InterPro" id="IPR007197">
    <property type="entry name" value="rSAM"/>
</dbReference>
<evidence type="ECO:0000313" key="7">
    <source>
        <dbReference type="EMBL" id="TGY59978.1"/>
    </source>
</evidence>
<evidence type="ECO:0000256" key="1">
    <source>
        <dbReference type="ARBA" id="ARBA00001966"/>
    </source>
</evidence>
<dbReference type="Pfam" id="PF04055">
    <property type="entry name" value="Radical_SAM"/>
    <property type="match status" value="1"/>
</dbReference>
<dbReference type="EMBL" id="SRYM01000011">
    <property type="protein sequence ID" value="TGY59978.1"/>
    <property type="molecule type" value="Genomic_DNA"/>
</dbReference>
<keyword evidence="3" id="KW-0479">Metal-binding</keyword>
<comment type="caution">
    <text evidence="7">The sequence shown here is derived from an EMBL/GenBank/DDBJ whole genome shotgun (WGS) entry which is preliminary data.</text>
</comment>
<dbReference type="SFLD" id="SFLDS00029">
    <property type="entry name" value="Radical_SAM"/>
    <property type="match status" value="1"/>
</dbReference>
<evidence type="ECO:0000256" key="2">
    <source>
        <dbReference type="ARBA" id="ARBA00022691"/>
    </source>
</evidence>
<evidence type="ECO:0000256" key="5">
    <source>
        <dbReference type="ARBA" id="ARBA00023014"/>
    </source>
</evidence>
<dbReference type="InterPro" id="IPR013785">
    <property type="entry name" value="Aldolase_TIM"/>
</dbReference>
<reference evidence="7 8" key="1">
    <citation type="submission" date="2019-04" db="EMBL/GenBank/DDBJ databases">
        <title>Microbes associate with the intestines of laboratory mice.</title>
        <authorList>
            <person name="Navarre W."/>
            <person name="Wong E."/>
            <person name="Huang K."/>
            <person name="Tropini C."/>
            <person name="Ng K."/>
            <person name="Yu B."/>
        </authorList>
    </citation>
    <scope>NUCLEOTIDE SEQUENCE [LARGE SCALE GENOMIC DNA]</scope>
    <source>
        <strain evidence="7 8">NM39_I3</strain>
    </source>
</reference>
<protein>
    <submittedName>
        <fullName evidence="7">Radical SAM protein</fullName>
    </submittedName>
</protein>
<dbReference type="Gene3D" id="3.20.20.70">
    <property type="entry name" value="Aldolase class I"/>
    <property type="match status" value="1"/>
</dbReference>
<dbReference type="GO" id="GO:0003824">
    <property type="term" value="F:catalytic activity"/>
    <property type="evidence" value="ECO:0007669"/>
    <property type="project" value="InterPro"/>
</dbReference>
<dbReference type="Pfam" id="PF13186">
    <property type="entry name" value="SPASM"/>
    <property type="match status" value="1"/>
</dbReference>
<dbReference type="CDD" id="cd21109">
    <property type="entry name" value="SPASM"/>
    <property type="match status" value="1"/>
</dbReference>
<feature type="domain" description="Radical SAM core" evidence="6">
    <location>
        <begin position="144"/>
        <end position="361"/>
    </location>
</feature>
<evidence type="ECO:0000259" key="6">
    <source>
        <dbReference type="PROSITE" id="PS51918"/>
    </source>
</evidence>